<gene>
    <name evidence="2" type="ORF">NECAME_07693</name>
</gene>
<feature type="non-terminal residue" evidence="2">
    <location>
        <position position="229"/>
    </location>
</feature>
<sequence length="229" mass="25180">MMNLREMSTVGMHGVLTDQLDRPPRKIRSRWGDPLPNWQREGEFEEKMGGAVGCCALDDLDNLSFIALSLLSGEVGTIPEWNPSIIFQPSATTMSPTNQRFELSPQVSQAQGFVQLSRSVNRIQQSPTASLPKTPTTAVTQRSSPATPSVMTPSQSGLSQIASLARVQQQQKTFRRDSPDRVSLSKKHMENDTQPRTVWSPQAMTPKRTTSNMQSITPSGAAASAITRR</sequence>
<feature type="compositionally biased region" description="Polar residues" evidence="1">
    <location>
        <begin position="194"/>
        <end position="218"/>
    </location>
</feature>
<evidence type="ECO:0000256" key="1">
    <source>
        <dbReference type="SAM" id="MobiDB-lite"/>
    </source>
</evidence>
<name>W2TPK2_NECAM</name>
<evidence type="ECO:0000313" key="3">
    <source>
        <dbReference type="Proteomes" id="UP000053676"/>
    </source>
</evidence>
<organism evidence="2 3">
    <name type="scientific">Necator americanus</name>
    <name type="common">Human hookworm</name>
    <dbReference type="NCBI Taxonomy" id="51031"/>
    <lineage>
        <taxon>Eukaryota</taxon>
        <taxon>Metazoa</taxon>
        <taxon>Ecdysozoa</taxon>
        <taxon>Nematoda</taxon>
        <taxon>Chromadorea</taxon>
        <taxon>Rhabditida</taxon>
        <taxon>Rhabditina</taxon>
        <taxon>Rhabditomorpha</taxon>
        <taxon>Strongyloidea</taxon>
        <taxon>Ancylostomatidae</taxon>
        <taxon>Bunostominae</taxon>
        <taxon>Necator</taxon>
    </lineage>
</organism>
<feature type="region of interest" description="Disordered" evidence="1">
    <location>
        <begin position="15"/>
        <end position="34"/>
    </location>
</feature>
<keyword evidence="3" id="KW-1185">Reference proteome</keyword>
<dbReference type="AlphaFoldDB" id="W2TPK2"/>
<reference evidence="3" key="1">
    <citation type="journal article" date="2014" name="Nat. Genet.">
        <title>Genome of the human hookworm Necator americanus.</title>
        <authorList>
            <person name="Tang Y.T."/>
            <person name="Gao X."/>
            <person name="Rosa B.A."/>
            <person name="Abubucker S."/>
            <person name="Hallsworth-Pepin K."/>
            <person name="Martin J."/>
            <person name="Tyagi R."/>
            <person name="Heizer E."/>
            <person name="Zhang X."/>
            <person name="Bhonagiri-Palsikar V."/>
            <person name="Minx P."/>
            <person name="Warren W.C."/>
            <person name="Wang Q."/>
            <person name="Zhan B."/>
            <person name="Hotez P.J."/>
            <person name="Sternberg P.W."/>
            <person name="Dougall A."/>
            <person name="Gaze S.T."/>
            <person name="Mulvenna J."/>
            <person name="Sotillo J."/>
            <person name="Ranganathan S."/>
            <person name="Rabelo E.M."/>
            <person name="Wilson R.K."/>
            <person name="Felgner P.L."/>
            <person name="Bethony J."/>
            <person name="Hawdon J.M."/>
            <person name="Gasser R.B."/>
            <person name="Loukas A."/>
            <person name="Mitreva M."/>
        </authorList>
    </citation>
    <scope>NUCLEOTIDE SEQUENCE [LARGE SCALE GENOMIC DNA]</scope>
</reference>
<feature type="compositionally biased region" description="Polar residues" evidence="1">
    <location>
        <begin position="123"/>
        <end position="172"/>
    </location>
</feature>
<protein>
    <submittedName>
        <fullName evidence="2">Uncharacterized protein</fullName>
    </submittedName>
</protein>
<dbReference type="EMBL" id="KI658342">
    <property type="protein sequence ID" value="ETN82917.1"/>
    <property type="molecule type" value="Genomic_DNA"/>
</dbReference>
<accession>W2TPK2</accession>
<feature type="region of interest" description="Disordered" evidence="1">
    <location>
        <begin position="123"/>
        <end position="229"/>
    </location>
</feature>
<proteinExistence type="predicted"/>
<dbReference type="Proteomes" id="UP000053676">
    <property type="component" value="Unassembled WGS sequence"/>
</dbReference>
<dbReference type="OrthoDB" id="5865664at2759"/>
<dbReference type="KEGG" id="nai:NECAME_07693"/>
<evidence type="ECO:0000313" key="2">
    <source>
        <dbReference type="EMBL" id="ETN82917.1"/>
    </source>
</evidence>